<dbReference type="EMBL" id="BLLK01000051">
    <property type="protein sequence ID" value="GFH55885.1"/>
    <property type="molecule type" value="Genomic_DNA"/>
</dbReference>
<evidence type="ECO:0000256" key="1">
    <source>
        <dbReference type="SAM" id="Phobius"/>
    </source>
</evidence>
<dbReference type="Proteomes" id="UP001054902">
    <property type="component" value="Unassembled WGS sequence"/>
</dbReference>
<reference evidence="2 3" key="1">
    <citation type="journal article" date="2021" name="Sci. Rep.">
        <title>The genome of the diatom Chaetoceros tenuissimus carries an ancient integrated fragment of an extant virus.</title>
        <authorList>
            <person name="Hongo Y."/>
            <person name="Kimura K."/>
            <person name="Takaki Y."/>
            <person name="Yoshida Y."/>
            <person name="Baba S."/>
            <person name="Kobayashi G."/>
            <person name="Nagasaki K."/>
            <person name="Hano T."/>
            <person name="Tomaru Y."/>
        </authorList>
    </citation>
    <scope>NUCLEOTIDE SEQUENCE [LARGE SCALE GENOMIC DNA]</scope>
    <source>
        <strain evidence="2 3">NIES-3715</strain>
    </source>
</reference>
<evidence type="ECO:0000313" key="3">
    <source>
        <dbReference type="Proteomes" id="UP001054902"/>
    </source>
</evidence>
<accession>A0AAD3D3J0</accession>
<sequence>MISQFKVLIGLVGGLAFIIGGFNIYLGVIFSSNHEKIEPPVKNMKHVPTQEKNLRSEPNTHGNDDTMQVQHVHHNPGEHYEEGKSHQLITDQDHELPTWVSDYFDWHASIRKKFPGEELFKNPHAPPLLIRTCLNHQCGGLHDRLGNLPSDLYLANQTQRVLLIHWWKPYALDEFMVPPDLSTPGVKYSIDWRMPIMDEYGTSKCHKRWDCVKKWDKVPFLPDNVRNLHRTTDEESLTASELLDRNIHNLTKGELKDTKVVQFELLAHQEESSIQEKWKKLGETDMIYDTPSFGKIFLAFFTPSKPVQKVINHVMKENNLVSQQYTAVHCRVRHPFAYKKGQVIDGKYAAKADRYVPYFGGEFKDIMVDTAITAMKCAATITKKYNELSTKPYYFMSDMSELVDYMVFNLTDPKYISSHLEWFSDEKSTNSTAKKVVDKWKIVAREQDSENLHIDKAKMTNVENYYSVFIDLFLGIHAKCVAYGVGYYAAFARKISKTNCVTKYMYEKYGGNRDNLTEEQKKLRCKFKEASAIEL</sequence>
<proteinExistence type="predicted"/>
<keyword evidence="1" id="KW-0812">Transmembrane</keyword>
<feature type="transmembrane region" description="Helical" evidence="1">
    <location>
        <begin position="7"/>
        <end position="30"/>
    </location>
</feature>
<name>A0AAD3D3J0_9STRA</name>
<gene>
    <name evidence="2" type="ORF">CTEN210_12361</name>
</gene>
<keyword evidence="1" id="KW-0472">Membrane</keyword>
<evidence type="ECO:0000313" key="2">
    <source>
        <dbReference type="EMBL" id="GFH55885.1"/>
    </source>
</evidence>
<keyword evidence="1" id="KW-1133">Transmembrane helix</keyword>
<keyword evidence="3" id="KW-1185">Reference proteome</keyword>
<organism evidence="2 3">
    <name type="scientific">Chaetoceros tenuissimus</name>
    <dbReference type="NCBI Taxonomy" id="426638"/>
    <lineage>
        <taxon>Eukaryota</taxon>
        <taxon>Sar</taxon>
        <taxon>Stramenopiles</taxon>
        <taxon>Ochrophyta</taxon>
        <taxon>Bacillariophyta</taxon>
        <taxon>Coscinodiscophyceae</taxon>
        <taxon>Chaetocerotophycidae</taxon>
        <taxon>Chaetocerotales</taxon>
        <taxon>Chaetocerotaceae</taxon>
        <taxon>Chaetoceros</taxon>
    </lineage>
</organism>
<dbReference type="AlphaFoldDB" id="A0AAD3D3J0"/>
<comment type="caution">
    <text evidence="2">The sequence shown here is derived from an EMBL/GenBank/DDBJ whole genome shotgun (WGS) entry which is preliminary data.</text>
</comment>
<protein>
    <submittedName>
        <fullName evidence="2">Uncharacterized protein</fullName>
    </submittedName>
</protein>